<evidence type="ECO:0000313" key="2">
    <source>
        <dbReference type="EMBL" id="TCC33620.1"/>
    </source>
</evidence>
<comment type="caution">
    <text evidence="2">The sequence shown here is derived from an EMBL/GenBank/DDBJ whole genome shotgun (WGS) entry which is preliminary data.</text>
</comment>
<dbReference type="OrthoDB" id="3831361at2"/>
<feature type="transmembrane region" description="Helical" evidence="1">
    <location>
        <begin position="185"/>
        <end position="205"/>
    </location>
</feature>
<keyword evidence="1" id="KW-0812">Transmembrane</keyword>
<keyword evidence="1" id="KW-0472">Membrane</keyword>
<evidence type="ECO:0000313" key="3">
    <source>
        <dbReference type="Proteomes" id="UP000292695"/>
    </source>
</evidence>
<dbReference type="EMBL" id="SJKA01000005">
    <property type="protein sequence ID" value="TCC33620.1"/>
    <property type="molecule type" value="Genomic_DNA"/>
</dbReference>
<protein>
    <submittedName>
        <fullName evidence="2">Uncharacterized protein</fullName>
    </submittedName>
</protein>
<feature type="transmembrane region" description="Helical" evidence="1">
    <location>
        <begin position="133"/>
        <end position="153"/>
    </location>
</feature>
<feature type="transmembrane region" description="Helical" evidence="1">
    <location>
        <begin position="160"/>
        <end position="179"/>
    </location>
</feature>
<dbReference type="Proteomes" id="UP000292695">
    <property type="component" value="Unassembled WGS sequence"/>
</dbReference>
<reference evidence="2 3" key="1">
    <citation type="submission" date="2019-02" db="EMBL/GenBank/DDBJ databases">
        <title>Kribbella capetownensis sp. nov. and Kribbella speibonae sp. nov., isolated from soil.</title>
        <authorList>
            <person name="Curtis S.M."/>
            <person name="Norton I."/>
            <person name="Everest G.J."/>
            <person name="Meyers P.R."/>
        </authorList>
    </citation>
    <scope>NUCLEOTIDE SEQUENCE [LARGE SCALE GENOMIC DNA]</scope>
    <source>
        <strain evidence="2 3">DSM 27082</strain>
    </source>
</reference>
<sequence>MTAPRLDLRRSPTRPAGSLFRVTAAVSFLSIPLLLVAYLVVPPDHIPCQDHACPPSTDVVRRTAEPLDLVLAAALAELVVIACYLAIAAARRSLDLRTALRWSPAAVAIVTLAVGSFGWLLDNGAGLSFDAAEVAFLLLLVAWLFTPLILYVVHRGDRQAAVPVVIGLAPTAVGNALLINNDPLIPLMALPATMLTIGVLTLVAVRRRERVRWTPGS</sequence>
<keyword evidence="1" id="KW-1133">Transmembrane helix</keyword>
<keyword evidence="3" id="KW-1185">Reference proteome</keyword>
<evidence type="ECO:0000256" key="1">
    <source>
        <dbReference type="SAM" id="Phobius"/>
    </source>
</evidence>
<proteinExistence type="predicted"/>
<gene>
    <name evidence="2" type="ORF">E0H50_16815</name>
</gene>
<organism evidence="2 3">
    <name type="scientific">Kribbella sindirgiensis</name>
    <dbReference type="NCBI Taxonomy" id="1124744"/>
    <lineage>
        <taxon>Bacteria</taxon>
        <taxon>Bacillati</taxon>
        <taxon>Actinomycetota</taxon>
        <taxon>Actinomycetes</taxon>
        <taxon>Propionibacteriales</taxon>
        <taxon>Kribbellaceae</taxon>
        <taxon>Kribbella</taxon>
    </lineage>
</organism>
<feature type="transmembrane region" description="Helical" evidence="1">
    <location>
        <begin position="20"/>
        <end position="41"/>
    </location>
</feature>
<feature type="transmembrane region" description="Helical" evidence="1">
    <location>
        <begin position="69"/>
        <end position="90"/>
    </location>
</feature>
<dbReference type="AlphaFoldDB" id="A0A4R0IMK3"/>
<feature type="transmembrane region" description="Helical" evidence="1">
    <location>
        <begin position="102"/>
        <end position="121"/>
    </location>
</feature>
<name>A0A4R0IMK3_9ACTN</name>
<dbReference type="RefSeq" id="WP_131289233.1">
    <property type="nucleotide sequence ID" value="NZ_SJKA01000005.1"/>
</dbReference>
<accession>A0A4R0IMK3</accession>